<dbReference type="AlphaFoldDB" id="A0AAJ8BVL3"/>
<dbReference type="GeneID" id="84591710"/>
<protein>
    <submittedName>
        <fullName evidence="1">Uncharacterized protein</fullName>
    </submittedName>
</protein>
<dbReference type="VEuPathDB" id="FungiDB:An08g06300"/>
<proteinExistence type="predicted"/>
<dbReference type="RefSeq" id="XP_059604094.1">
    <property type="nucleotide sequence ID" value="XM_059749120.1"/>
</dbReference>
<gene>
    <name evidence="1" type="ORF">An08g06300</name>
</gene>
<dbReference type="KEGG" id="ang:An08g06300"/>
<reference evidence="1" key="2">
    <citation type="submission" date="2025-08" db="UniProtKB">
        <authorList>
            <consortium name="RefSeq"/>
        </authorList>
    </citation>
    <scope>IDENTIFICATION</scope>
</reference>
<name>A0AAJ8BVL3_ASPNG</name>
<reference evidence="1" key="1">
    <citation type="submission" date="2025-02" db="EMBL/GenBank/DDBJ databases">
        <authorList>
            <consortium name="NCBI Genome Project"/>
        </authorList>
    </citation>
    <scope>NUCLEOTIDE SEQUENCE</scope>
</reference>
<evidence type="ECO:0000313" key="1">
    <source>
        <dbReference type="RefSeq" id="XP_059604094.1"/>
    </source>
</evidence>
<accession>A0AAJ8BVL3</accession>
<organism evidence="1">
    <name type="scientific">Aspergillus niger</name>
    <dbReference type="NCBI Taxonomy" id="5061"/>
    <lineage>
        <taxon>Eukaryota</taxon>
        <taxon>Fungi</taxon>
        <taxon>Dikarya</taxon>
        <taxon>Ascomycota</taxon>
        <taxon>Pezizomycotina</taxon>
        <taxon>Eurotiomycetes</taxon>
        <taxon>Eurotiomycetidae</taxon>
        <taxon>Eurotiales</taxon>
        <taxon>Aspergillaceae</taxon>
        <taxon>Aspergillus</taxon>
        <taxon>Aspergillus subgen. Circumdati</taxon>
    </lineage>
</organism>
<sequence>MEAMVMQMTMCGGRVSTLLTPTGGGCGFRAGYRRLACIDDFDRFLFPAFGSELNAYGSGNNHRPKLRYGIQSSWLSAKVIMMAIYYFKRMFSDYSELLDCPRTARGNGQLWLISEVEPSNECGLHRALTAFCLKGKLGNWPGEKESYWATNFTGMIPSSHCDWIRPLPRGAVFKRRPTLDRLPSLRLRFPFAQDLAPENSLLRSHRLMMQYEATLATPYAYVLLH</sequence>